<sequence>MAIDEVDTIDECPNFLNESTNIQINTEPIDENFGTWMASDAFYIPKYGKAPLGEDAHFICIEEQTIGVADGVGGWAKRGIDSGEYAREFVRNAKLSIHKQREQKNKIDPKKVLNEAYLNTISQGNIGKSDDPSVAQEIEVPVEIWDVIVMGSDGLFDNVHNFELEALVQDGLIDLYELEDTKMLARKIAEYALKNSENKLICTPFSTESLKAGKQRIGVKRDDITVIVANILPLQFHLCYVIRYIIVGVTAKEYMC</sequence>
<evidence type="ECO:0000313" key="2">
    <source>
        <dbReference type="RefSeq" id="XP_075078262.1"/>
    </source>
</evidence>
<dbReference type="Proteomes" id="UP000790787">
    <property type="component" value="Chromosome 1"/>
</dbReference>
<reference evidence="2" key="2">
    <citation type="submission" date="2025-08" db="UniProtKB">
        <authorList>
            <consortium name="RefSeq"/>
        </authorList>
    </citation>
    <scope>IDENTIFICATION</scope>
    <source>
        <tissue evidence="2">Leaf</tissue>
    </source>
</reference>
<organism evidence="1 2">
    <name type="scientific">Nicotiana tabacum</name>
    <name type="common">Common tobacco</name>
    <dbReference type="NCBI Taxonomy" id="4097"/>
    <lineage>
        <taxon>Eukaryota</taxon>
        <taxon>Viridiplantae</taxon>
        <taxon>Streptophyta</taxon>
        <taxon>Embryophyta</taxon>
        <taxon>Tracheophyta</taxon>
        <taxon>Spermatophyta</taxon>
        <taxon>Magnoliopsida</taxon>
        <taxon>eudicotyledons</taxon>
        <taxon>Gunneridae</taxon>
        <taxon>Pentapetalae</taxon>
        <taxon>asterids</taxon>
        <taxon>lamiids</taxon>
        <taxon>Solanales</taxon>
        <taxon>Solanaceae</taxon>
        <taxon>Nicotianoideae</taxon>
        <taxon>Nicotianeae</taxon>
        <taxon>Nicotiana</taxon>
    </lineage>
</organism>
<reference evidence="1" key="1">
    <citation type="journal article" date="2014" name="Nat. Commun.">
        <title>The tobacco genome sequence and its comparison with those of tomato and potato.</title>
        <authorList>
            <person name="Sierro N."/>
            <person name="Battey J.N."/>
            <person name="Ouadi S."/>
            <person name="Bakaher N."/>
            <person name="Bovet L."/>
            <person name="Willig A."/>
            <person name="Goepfert S."/>
            <person name="Peitsch M.C."/>
            <person name="Ivanov N.V."/>
        </authorList>
    </citation>
    <scope>NUCLEOTIDE SEQUENCE [LARGE SCALE GENOMIC DNA]</scope>
</reference>
<name>A0AC58RZV8_TOBAC</name>
<protein>
    <submittedName>
        <fullName evidence="2">Uncharacterized protein</fullName>
    </submittedName>
</protein>
<accession>A0AC58RZV8</accession>
<gene>
    <name evidence="2" type="primary">LOC142164302</name>
</gene>
<proteinExistence type="predicted"/>
<dbReference type="RefSeq" id="XP_075078262.1">
    <property type="nucleotide sequence ID" value="XM_075222161.1"/>
</dbReference>
<keyword evidence="1" id="KW-1185">Reference proteome</keyword>
<evidence type="ECO:0000313" key="1">
    <source>
        <dbReference type="Proteomes" id="UP000790787"/>
    </source>
</evidence>